<keyword evidence="7" id="KW-0998">Cell outer membrane</keyword>
<comment type="similarity">
    <text evidence="2">Belongs to the outer membrane factor (OMF) (TC 1.B.17) family.</text>
</comment>
<dbReference type="GO" id="GO:1990281">
    <property type="term" value="C:efflux pump complex"/>
    <property type="evidence" value="ECO:0007669"/>
    <property type="project" value="TreeGrafter"/>
</dbReference>
<keyword evidence="9" id="KW-0645">Protease</keyword>
<keyword evidence="5" id="KW-0812">Transmembrane</keyword>
<dbReference type="EMBL" id="FZOT01000014">
    <property type="protein sequence ID" value="SNT11826.1"/>
    <property type="molecule type" value="Genomic_DNA"/>
</dbReference>
<protein>
    <submittedName>
        <fullName evidence="9">Outer membrane protein, protease secretion system</fullName>
    </submittedName>
</protein>
<feature type="coiled-coil region" evidence="8">
    <location>
        <begin position="173"/>
        <end position="200"/>
    </location>
</feature>
<keyword evidence="6" id="KW-0472">Membrane</keyword>
<evidence type="ECO:0000256" key="6">
    <source>
        <dbReference type="ARBA" id="ARBA00023136"/>
    </source>
</evidence>
<evidence type="ECO:0000256" key="2">
    <source>
        <dbReference type="ARBA" id="ARBA00007613"/>
    </source>
</evidence>
<evidence type="ECO:0000256" key="3">
    <source>
        <dbReference type="ARBA" id="ARBA00022448"/>
    </source>
</evidence>
<evidence type="ECO:0000256" key="4">
    <source>
        <dbReference type="ARBA" id="ARBA00022452"/>
    </source>
</evidence>
<reference evidence="9 10" key="1">
    <citation type="submission" date="2017-06" db="EMBL/GenBank/DDBJ databases">
        <authorList>
            <person name="Kim H.J."/>
            <person name="Triplett B.A."/>
        </authorList>
    </citation>
    <scope>NUCLEOTIDE SEQUENCE [LARGE SCALE GENOMIC DNA]</scope>
    <source>
        <strain evidence="9 10">U15</strain>
    </source>
</reference>
<dbReference type="Gene3D" id="1.20.1600.10">
    <property type="entry name" value="Outer membrane efflux proteins (OEP)"/>
    <property type="match status" value="1"/>
</dbReference>
<dbReference type="GO" id="GO:0015288">
    <property type="term" value="F:porin activity"/>
    <property type="evidence" value="ECO:0007669"/>
    <property type="project" value="TreeGrafter"/>
</dbReference>
<dbReference type="GO" id="GO:0009279">
    <property type="term" value="C:cell outer membrane"/>
    <property type="evidence" value="ECO:0007669"/>
    <property type="project" value="UniProtKB-SubCell"/>
</dbReference>
<organism evidence="9 10">
    <name type="scientific">Noviherbaspirillum humi</name>
    <dbReference type="NCBI Taxonomy" id="1688639"/>
    <lineage>
        <taxon>Bacteria</taxon>
        <taxon>Pseudomonadati</taxon>
        <taxon>Pseudomonadota</taxon>
        <taxon>Betaproteobacteria</taxon>
        <taxon>Burkholderiales</taxon>
        <taxon>Oxalobacteraceae</taxon>
        <taxon>Noviherbaspirillum</taxon>
    </lineage>
</organism>
<evidence type="ECO:0000256" key="7">
    <source>
        <dbReference type="ARBA" id="ARBA00023237"/>
    </source>
</evidence>
<keyword evidence="8" id="KW-0175">Coiled coil</keyword>
<proteinExistence type="inferred from homology"/>
<dbReference type="InterPro" id="IPR003423">
    <property type="entry name" value="OMP_efflux"/>
</dbReference>
<keyword evidence="10" id="KW-1185">Reference proteome</keyword>
<gene>
    <name evidence="9" type="ORF">SAMN06265795_11486</name>
</gene>
<dbReference type="OrthoDB" id="9813458at2"/>
<evidence type="ECO:0000256" key="5">
    <source>
        <dbReference type="ARBA" id="ARBA00022692"/>
    </source>
</evidence>
<keyword evidence="3" id="KW-0813">Transport</keyword>
<dbReference type="PANTHER" id="PTHR30026:SF20">
    <property type="entry name" value="OUTER MEMBRANE PROTEIN TOLC"/>
    <property type="match status" value="1"/>
</dbReference>
<accession>A0A239K0J7</accession>
<keyword evidence="9" id="KW-0378">Hydrolase</keyword>
<evidence type="ECO:0000256" key="1">
    <source>
        <dbReference type="ARBA" id="ARBA00004442"/>
    </source>
</evidence>
<dbReference type="PANTHER" id="PTHR30026">
    <property type="entry name" value="OUTER MEMBRANE PROTEIN TOLC"/>
    <property type="match status" value="1"/>
</dbReference>
<comment type="subcellular location">
    <subcellularLocation>
        <location evidence="1">Cell outer membrane</location>
    </subcellularLocation>
</comment>
<dbReference type="Pfam" id="PF02321">
    <property type="entry name" value="OEP"/>
    <property type="match status" value="2"/>
</dbReference>
<evidence type="ECO:0000256" key="8">
    <source>
        <dbReference type="SAM" id="Coils"/>
    </source>
</evidence>
<sequence length="457" mass="50505">MRFVYPYTANREVPDGNITNKIPRLALGFELAQALERHVTEQQAILSKKTILSGILGVWSLVGVEAKALDLVEAYQRALSHDPTFQSAIAERQGGEASAAQARAALFPEASYSRNQQTERGAGSTITISQPLFSLDRYATYKQSEPRRAFAEATFAVRQQDLAQRLVKAVADLVRARETIVLNEARIANLEKQSERAERLYQLGQGTVTDLRDIKVKFQQAKANQITYLAQTRAAERQFVSLTGVAPGTAEFRLNDAPGLFPLPPLEQCLTLAMEANPQLEAARHSERISELEAQRVRGSMLPTVALAHVRSRQPNGEVNSSGVMISAPINAGNYYSSSSAAANAVRSKEERRALEEKTRVQIERLYGLVEAARTALAIKKSAIEAAEFSVDANNRSYLAGVRSNIDVLNSIQTLYEVKNDFVTSTLDYLSNLTELNFLVSPAFAQDMLRLHKTFFL</sequence>
<dbReference type="GO" id="GO:0015562">
    <property type="term" value="F:efflux transmembrane transporter activity"/>
    <property type="evidence" value="ECO:0007669"/>
    <property type="project" value="InterPro"/>
</dbReference>
<dbReference type="InterPro" id="IPR051906">
    <property type="entry name" value="TolC-like"/>
</dbReference>
<dbReference type="GO" id="GO:0006508">
    <property type="term" value="P:proteolysis"/>
    <property type="evidence" value="ECO:0007669"/>
    <property type="project" value="UniProtKB-KW"/>
</dbReference>
<evidence type="ECO:0000313" key="9">
    <source>
        <dbReference type="EMBL" id="SNT11826.1"/>
    </source>
</evidence>
<dbReference type="Proteomes" id="UP000198284">
    <property type="component" value="Unassembled WGS sequence"/>
</dbReference>
<evidence type="ECO:0000313" key="10">
    <source>
        <dbReference type="Proteomes" id="UP000198284"/>
    </source>
</evidence>
<dbReference type="AlphaFoldDB" id="A0A239K0J7"/>
<keyword evidence="4" id="KW-1134">Transmembrane beta strand</keyword>
<name>A0A239K0J7_9BURK</name>
<dbReference type="GO" id="GO:0008233">
    <property type="term" value="F:peptidase activity"/>
    <property type="evidence" value="ECO:0007669"/>
    <property type="project" value="UniProtKB-KW"/>
</dbReference>
<dbReference type="SUPFAM" id="SSF56954">
    <property type="entry name" value="Outer membrane efflux proteins (OEP)"/>
    <property type="match status" value="1"/>
</dbReference>